<feature type="region of interest" description="Disordered" evidence="1">
    <location>
        <begin position="627"/>
        <end position="659"/>
    </location>
</feature>
<dbReference type="GO" id="GO:0005634">
    <property type="term" value="C:nucleus"/>
    <property type="evidence" value="ECO:0007669"/>
    <property type="project" value="TreeGrafter"/>
</dbReference>
<feature type="compositionally biased region" description="Low complexity" evidence="1">
    <location>
        <begin position="562"/>
        <end position="577"/>
    </location>
</feature>
<dbReference type="AlphaFoldDB" id="A0AA38R5Y4"/>
<feature type="region of interest" description="Disordered" evidence="1">
    <location>
        <begin position="413"/>
        <end position="549"/>
    </location>
</feature>
<feature type="region of interest" description="Disordered" evidence="1">
    <location>
        <begin position="562"/>
        <end position="604"/>
    </location>
</feature>
<comment type="caution">
    <text evidence="3">The sequence shown here is derived from an EMBL/GenBank/DDBJ whole genome shotgun (WGS) entry which is preliminary data.</text>
</comment>
<keyword evidence="4" id="KW-1185">Reference proteome</keyword>
<gene>
    <name evidence="3" type="ORF">NKR19_g8577</name>
</gene>
<feature type="compositionally biased region" description="Basic and acidic residues" evidence="1">
    <location>
        <begin position="118"/>
        <end position="127"/>
    </location>
</feature>
<evidence type="ECO:0000256" key="1">
    <source>
        <dbReference type="SAM" id="MobiDB-lite"/>
    </source>
</evidence>
<feature type="region of interest" description="Disordered" evidence="1">
    <location>
        <begin position="807"/>
        <end position="832"/>
    </location>
</feature>
<dbReference type="EMBL" id="JANBVN010000178">
    <property type="protein sequence ID" value="KAJ9134674.1"/>
    <property type="molecule type" value="Genomic_DNA"/>
</dbReference>
<feature type="domain" description="5'-3' DNA helicase ZGRF1-like N-terminal" evidence="2">
    <location>
        <begin position="24"/>
        <end position="105"/>
    </location>
</feature>
<organism evidence="3 4">
    <name type="scientific">Coniochaeta hoffmannii</name>
    <dbReference type="NCBI Taxonomy" id="91930"/>
    <lineage>
        <taxon>Eukaryota</taxon>
        <taxon>Fungi</taxon>
        <taxon>Dikarya</taxon>
        <taxon>Ascomycota</taxon>
        <taxon>Pezizomycotina</taxon>
        <taxon>Sordariomycetes</taxon>
        <taxon>Sordariomycetidae</taxon>
        <taxon>Coniochaetales</taxon>
        <taxon>Coniochaetaceae</taxon>
        <taxon>Coniochaeta</taxon>
    </lineage>
</organism>
<dbReference type="Pfam" id="PF10382">
    <property type="entry name" value="ZGRF1-like_N"/>
    <property type="match status" value="1"/>
</dbReference>
<feature type="region of interest" description="Disordered" evidence="1">
    <location>
        <begin position="680"/>
        <end position="795"/>
    </location>
</feature>
<feature type="compositionally biased region" description="Low complexity" evidence="1">
    <location>
        <begin position="10"/>
        <end position="20"/>
    </location>
</feature>
<protein>
    <submittedName>
        <fullName evidence="3">Protein ZGRF1</fullName>
    </submittedName>
</protein>
<feature type="compositionally biased region" description="Basic and acidic residues" evidence="1">
    <location>
        <begin position="472"/>
        <end position="498"/>
    </location>
</feature>
<feature type="region of interest" description="Disordered" evidence="1">
    <location>
        <begin position="118"/>
        <end position="313"/>
    </location>
</feature>
<evidence type="ECO:0000313" key="3">
    <source>
        <dbReference type="EMBL" id="KAJ9134674.1"/>
    </source>
</evidence>
<dbReference type="InterPro" id="IPR018838">
    <property type="entry name" value="ZGRF1-like_N"/>
</dbReference>
<evidence type="ECO:0000259" key="2">
    <source>
        <dbReference type="Pfam" id="PF10382"/>
    </source>
</evidence>
<dbReference type="PANTHER" id="PTHR28535">
    <property type="entry name" value="ZINC FINGER GRF-TYPE CONTAINING 1"/>
    <property type="match status" value="1"/>
</dbReference>
<dbReference type="InterPro" id="IPR052800">
    <property type="entry name" value="DNA_Repair_Helicase_ZGRF1"/>
</dbReference>
<proteinExistence type="predicted"/>
<dbReference type="GO" id="GO:0006302">
    <property type="term" value="P:double-strand break repair"/>
    <property type="evidence" value="ECO:0007669"/>
    <property type="project" value="TreeGrafter"/>
</dbReference>
<reference evidence="3" key="1">
    <citation type="submission" date="2022-07" db="EMBL/GenBank/DDBJ databases">
        <title>Fungi with potential for degradation of polypropylene.</title>
        <authorList>
            <person name="Gostincar C."/>
        </authorList>
    </citation>
    <scope>NUCLEOTIDE SEQUENCE</scope>
    <source>
        <strain evidence="3">EXF-13287</strain>
    </source>
</reference>
<feature type="compositionally biased region" description="Basic and acidic residues" evidence="1">
    <location>
        <begin position="701"/>
        <end position="719"/>
    </location>
</feature>
<name>A0AA38R5Y4_9PEZI</name>
<dbReference type="GO" id="GO:0035861">
    <property type="term" value="C:site of double-strand break"/>
    <property type="evidence" value="ECO:0007669"/>
    <property type="project" value="TreeGrafter"/>
</dbReference>
<evidence type="ECO:0000313" key="4">
    <source>
        <dbReference type="Proteomes" id="UP001174691"/>
    </source>
</evidence>
<dbReference type="Proteomes" id="UP001174691">
    <property type="component" value="Unassembled WGS sequence"/>
</dbReference>
<feature type="compositionally biased region" description="Basic and acidic residues" evidence="1">
    <location>
        <begin position="423"/>
        <end position="440"/>
    </location>
</feature>
<sequence>MTTSAGSPQSLASPTPGPGSSAPVLEFLCLFTHDLRRKQKRWQDGRVKYHTFNRRVMAYDDRGNFIGDMHWRADWDFDAGEEIQLERGGIIVQVSDCVGQQSQDLSELVDKRIQEREQRIRDKERRQTNTPSSRPPLPAPRGDVGHRPEQSGSHTPRIRHRPLTSLIGTPTGHHGRAVVPSDSPFEQRRRTDETAAEEHLQRPTKRRRYDGTAPSKLGYAQSLFGTTLTLSGAPPSSARPPSGPVSTRTQQSTAPLQALPPSGPQAGMSIVPAATPPYECGDGAQSRDPGFSKLPPDRSTTRRRPPLAQAGIPAPVLGRSLEADEPHVQNIAGAPQKTAKRTELRLKSHRRRGLLVLSEQAGTKPTTKPAKEPLLPETVLRTRPELNHETIQREVYVSPLDLPPILRTGDASLTTSTVFPDHAPAEDSRRGKESDSHVYEPGDAADAAPKMRGGEEEHVRNNSNGPVPVDNGTEKNKRGDCDGDDDHSASEAVAEREGNSAAQKRSKRASTQQRISARAADGNDETEQDAALDTTTAPPAAPRLVKLGRKSVRSKELIGYVFNNTGTGSGNGSFSVNMPDHPRIEEASSRPPPRVSGPDDANIRHLAPYTAPASLFERSSKDTALTDALSVGTDDHGARSVSHVSSSPLQQLFPGKSERAQRCVMEVPQDKGVDITCPAETRTREGFQPSPDVALTAHLTRLSDEKAAAGDPLADRSRGQEAAPNTGSVDSGTEPAVASRKPGQLVNPATRGRKAALKSHAAGQVPQPVLPADVGVQAPQSAQRGQSRGVGATSTVSGLPKIKMTFPGFVSAKGGGPWSREAQDLLETGRPN</sequence>
<accession>A0AA38R5Y4</accession>
<feature type="region of interest" description="Disordered" evidence="1">
    <location>
        <begin position="1"/>
        <end position="20"/>
    </location>
</feature>
<dbReference type="PANTHER" id="PTHR28535:SF1">
    <property type="entry name" value="PROTEIN ZGRF1"/>
    <property type="match status" value="1"/>
</dbReference>
<feature type="compositionally biased region" description="Polar residues" evidence="1">
    <location>
        <begin position="778"/>
        <end position="795"/>
    </location>
</feature>
<feature type="compositionally biased region" description="Basic and acidic residues" evidence="1">
    <location>
        <begin position="185"/>
        <end position="201"/>
    </location>
</feature>